<evidence type="ECO:0000259" key="1">
    <source>
        <dbReference type="PROSITE" id="PS50043"/>
    </source>
</evidence>
<evidence type="ECO:0000313" key="2">
    <source>
        <dbReference type="EMBL" id="QBD74876.1"/>
    </source>
</evidence>
<dbReference type="PRINTS" id="PR00038">
    <property type="entry name" value="HTHLUXR"/>
</dbReference>
<dbReference type="InterPro" id="IPR011990">
    <property type="entry name" value="TPR-like_helical_dom_sf"/>
</dbReference>
<dbReference type="OrthoDB" id="9812579at2"/>
<dbReference type="Proteomes" id="UP000290365">
    <property type="component" value="Chromosome"/>
</dbReference>
<name>A0A4P6JJQ7_KTERU</name>
<dbReference type="AlphaFoldDB" id="A0A4P6JJQ7"/>
<dbReference type="Pfam" id="PF00196">
    <property type="entry name" value="GerE"/>
    <property type="match status" value="1"/>
</dbReference>
<protein>
    <recommendedName>
        <fullName evidence="1">HTH luxR-type domain-containing protein</fullName>
    </recommendedName>
</protein>
<dbReference type="PRINTS" id="PR00364">
    <property type="entry name" value="DISEASERSIST"/>
</dbReference>
<dbReference type="InterPro" id="IPR000792">
    <property type="entry name" value="Tscrpt_reg_LuxR_C"/>
</dbReference>
<dbReference type="SMART" id="SM00421">
    <property type="entry name" value="HTH_LUXR"/>
    <property type="match status" value="1"/>
</dbReference>
<dbReference type="SUPFAM" id="SSF52540">
    <property type="entry name" value="P-loop containing nucleoside triphosphate hydrolases"/>
    <property type="match status" value="1"/>
</dbReference>
<dbReference type="InterPro" id="IPR016032">
    <property type="entry name" value="Sig_transdc_resp-reg_C-effctor"/>
</dbReference>
<dbReference type="PANTHER" id="PTHR47691">
    <property type="entry name" value="REGULATOR-RELATED"/>
    <property type="match status" value="1"/>
</dbReference>
<accession>A0A4P6JJQ7</accession>
<dbReference type="SUPFAM" id="SSF46894">
    <property type="entry name" value="C-terminal effector domain of the bipartite response regulators"/>
    <property type="match status" value="1"/>
</dbReference>
<organism evidence="2 3">
    <name type="scientific">Ktedonosporobacter rubrisoli</name>
    <dbReference type="NCBI Taxonomy" id="2509675"/>
    <lineage>
        <taxon>Bacteria</taxon>
        <taxon>Bacillati</taxon>
        <taxon>Chloroflexota</taxon>
        <taxon>Ktedonobacteria</taxon>
        <taxon>Ktedonobacterales</taxon>
        <taxon>Ktedonosporobacteraceae</taxon>
        <taxon>Ktedonosporobacter</taxon>
    </lineage>
</organism>
<sequence length="892" mass="100186">MGRANMQTFNLSPTPFLGRAQEIAEIGTLLSNPSCRLLTLVGPGGIGKTRLAMEAASHHYTLFPDGIFCVQLAELCRTNDILPAIAAAMGFCLQQALLTPQEQLLTYLREKQAQRVLLLLDNIEHLLDGADLLAEILAATRELKILVTSREALNLQEEWIRPITGLAYPEREEESQSPEDYSAVQLFLDRARRVRGDFKLSEDKMGVVEICRLVEGMPLAIELAVGWLKTLRPSDIAREINGNLDLLETRSRNLPERHRSMCFVFDHSWQLMQAKDREVFQKISIFRGGFTREAAEAVAGTSLTILARLIDQSLIRREASGRYVIHELLRQYGAQRLAAAGQIEAVQQAYIDYYLGLLQRLERDIKAHRQIAALDTIAANFENMRHAWYLAVQQGQATALSGAVESLHWFADMRGHYHEIVGLLQDALDQLSSSPLQEERFARARIEARLIRLILLGSLHIEENFRTRIDACLALARDQQDQAEFGFCLIASGILAVWEAEEKRQSLPGRAASLFEESREVFAQLGDPFYQAEALSWLAWEVPLIEETQQPSGQAHLQESLNLRRAIEDRNGIAWGTLNLTCVALAQLNYSAYERYAREALTAMHEIRSAKGEVQALFSLIQATFLKGEMKEAFTLTRRMHRVATNSNYPDGIRLSSDFLEFLHSLLDSSYTTGQEPLLSSQATKLSEFFSGQYNLGKRWGEAIINCELGEYAAVRKGYPSLFRDKYDDPGSATICLALEAIILTHEEKLEAASKLLGLAFAQPLQVSGWLRHWSKLTCLRIDLRHKSGEEAYKLAWKLGASLDLETTLRSLLGEGDRNADKNANSALYEPLSERELEVLNLIARGHSNREIAQRLVLSVGTVKVHTRNIYSKLGVNSRTQALAQASSFKLL</sequence>
<dbReference type="Gene3D" id="3.40.50.300">
    <property type="entry name" value="P-loop containing nucleotide triphosphate hydrolases"/>
    <property type="match status" value="1"/>
</dbReference>
<gene>
    <name evidence="2" type="ORF">EPA93_02245</name>
</gene>
<dbReference type="CDD" id="cd06170">
    <property type="entry name" value="LuxR_C_like"/>
    <property type="match status" value="1"/>
</dbReference>
<dbReference type="GO" id="GO:0003677">
    <property type="term" value="F:DNA binding"/>
    <property type="evidence" value="ECO:0007669"/>
    <property type="project" value="InterPro"/>
</dbReference>
<dbReference type="GO" id="GO:0006355">
    <property type="term" value="P:regulation of DNA-templated transcription"/>
    <property type="evidence" value="ECO:0007669"/>
    <property type="project" value="InterPro"/>
</dbReference>
<dbReference type="Gene3D" id="1.25.40.10">
    <property type="entry name" value="Tetratricopeptide repeat domain"/>
    <property type="match status" value="1"/>
</dbReference>
<evidence type="ECO:0000313" key="3">
    <source>
        <dbReference type="Proteomes" id="UP000290365"/>
    </source>
</evidence>
<dbReference type="PROSITE" id="PS00622">
    <property type="entry name" value="HTH_LUXR_1"/>
    <property type="match status" value="1"/>
</dbReference>
<dbReference type="EMBL" id="CP035758">
    <property type="protein sequence ID" value="QBD74876.1"/>
    <property type="molecule type" value="Genomic_DNA"/>
</dbReference>
<dbReference type="PANTHER" id="PTHR47691:SF3">
    <property type="entry name" value="HTH-TYPE TRANSCRIPTIONAL REGULATOR RV0890C-RELATED"/>
    <property type="match status" value="1"/>
</dbReference>
<dbReference type="InterPro" id="IPR027417">
    <property type="entry name" value="P-loop_NTPase"/>
</dbReference>
<dbReference type="GO" id="GO:0043531">
    <property type="term" value="F:ADP binding"/>
    <property type="evidence" value="ECO:0007669"/>
    <property type="project" value="InterPro"/>
</dbReference>
<proteinExistence type="predicted"/>
<dbReference type="Pfam" id="PF00931">
    <property type="entry name" value="NB-ARC"/>
    <property type="match status" value="1"/>
</dbReference>
<keyword evidence="3" id="KW-1185">Reference proteome</keyword>
<reference evidence="2 3" key="1">
    <citation type="submission" date="2019-01" db="EMBL/GenBank/DDBJ databases">
        <title>Ktedonosporobacter rubrisoli SCAWS-G2.</title>
        <authorList>
            <person name="Huang Y."/>
            <person name="Yan B."/>
        </authorList>
    </citation>
    <scope>NUCLEOTIDE SEQUENCE [LARGE SCALE GENOMIC DNA]</scope>
    <source>
        <strain evidence="2 3">SCAWS-G2</strain>
    </source>
</reference>
<dbReference type="InterPro" id="IPR002182">
    <property type="entry name" value="NB-ARC"/>
</dbReference>
<dbReference type="InterPro" id="IPR036388">
    <property type="entry name" value="WH-like_DNA-bd_sf"/>
</dbReference>
<dbReference type="PROSITE" id="PS50043">
    <property type="entry name" value="HTH_LUXR_2"/>
    <property type="match status" value="1"/>
</dbReference>
<feature type="domain" description="HTH luxR-type" evidence="1">
    <location>
        <begin position="825"/>
        <end position="890"/>
    </location>
</feature>
<dbReference type="KEGG" id="kbs:EPA93_02245"/>
<dbReference type="Gene3D" id="1.10.10.10">
    <property type="entry name" value="Winged helix-like DNA-binding domain superfamily/Winged helix DNA-binding domain"/>
    <property type="match status" value="1"/>
</dbReference>